<dbReference type="EMBL" id="JBJURJ010000006">
    <property type="protein sequence ID" value="MFM9328740.1"/>
    <property type="molecule type" value="Genomic_DNA"/>
</dbReference>
<gene>
    <name evidence="1" type="ORF">ACI1P1_10610</name>
</gene>
<proteinExistence type="predicted"/>
<sequence>MRIGDRIRSLREEKGWTQLELAQQLGINNSVLSRIEANKRPVEDVLVAAFADVFQVNADSLLGREPLGGRAFFGGAHSYTEEELRVAEAAVEAYRRMKGLDR</sequence>
<comment type="caution">
    <text evidence="1">The sequence shown here is derived from an EMBL/GenBank/DDBJ whole genome shotgun (WGS) entry which is preliminary data.</text>
</comment>
<evidence type="ECO:0000313" key="1">
    <source>
        <dbReference type="EMBL" id="MFM9328740.1"/>
    </source>
</evidence>
<organism evidence="1 2">
    <name type="scientific">Paenibacillus mesotrionivorans</name>
    <dbReference type="NCBI Taxonomy" id="3160968"/>
    <lineage>
        <taxon>Bacteria</taxon>
        <taxon>Bacillati</taxon>
        <taxon>Bacillota</taxon>
        <taxon>Bacilli</taxon>
        <taxon>Bacillales</taxon>
        <taxon>Paenibacillaceae</taxon>
        <taxon>Paenibacillus</taxon>
    </lineage>
</organism>
<dbReference type="Proteomes" id="UP001631969">
    <property type="component" value="Unassembled WGS sequence"/>
</dbReference>
<evidence type="ECO:0000313" key="2">
    <source>
        <dbReference type="Proteomes" id="UP001631969"/>
    </source>
</evidence>
<accession>A0ACC7NW67</accession>
<name>A0ACC7NW67_9BACL</name>
<keyword evidence="2" id="KW-1185">Reference proteome</keyword>
<protein>
    <submittedName>
        <fullName evidence="1">Helix-turn-helix domain-containing protein</fullName>
    </submittedName>
</protein>
<reference evidence="1" key="1">
    <citation type="submission" date="2024-12" db="EMBL/GenBank/DDBJ databases">
        <authorList>
            <person name="Wu N."/>
        </authorList>
    </citation>
    <scope>NUCLEOTIDE SEQUENCE</scope>
    <source>
        <strain evidence="1">P15</strain>
    </source>
</reference>